<keyword evidence="1" id="KW-0732">Signal</keyword>
<gene>
    <name evidence="3" type="ORF">dnm_045740</name>
</gene>
<dbReference type="Pfam" id="PF13529">
    <property type="entry name" value="Peptidase_C39_2"/>
    <property type="match status" value="1"/>
</dbReference>
<dbReference type="AlphaFoldDB" id="A0A975GQ32"/>
<dbReference type="RefSeq" id="WP_207683248.1">
    <property type="nucleotide sequence ID" value="NZ_CP061800.1"/>
</dbReference>
<protein>
    <submittedName>
        <fullName evidence="3">Peptidase domain-containing protein</fullName>
    </submittedName>
</protein>
<name>A0A975GQ32_9BACT</name>
<dbReference type="InterPro" id="IPR018247">
    <property type="entry name" value="EF_Hand_1_Ca_BS"/>
</dbReference>
<evidence type="ECO:0000313" key="4">
    <source>
        <dbReference type="Proteomes" id="UP000663722"/>
    </source>
</evidence>
<sequence>MKYFLLMQKYLLPALIAFQLGITAASAAILNIPQKNQEKSEWCWAASSQAILEYYGVVKTQTEIADYGTEGANIWNYLWGIGKNPPRNGVDKILLHFGTIGSSGSDGALSQSVVQTQMDAGRPVVVNWEWTSGGAHILVGHGIDGDTMYLMDPWDGPTIDTYDWVVKGDNHEWKWSLKITSNPPESVIQDCNGEWGGTAFIDNCGECVEGNTGKTACEQDCNGDHHGTAFIDNCGECVGGNTGKTACEQDCNGDWGGTAFIDECEECVGGDTGKTACEQDCNGNWGGTAFFDNCDECVGGDTGKEACIQDCNEEWGGTAFIDKCGKCVGGSTQKIHCVDISDDGAAGLNDIILALKILSERDTGDVAIDLSADINEDGKIGMPEVIHLLRTLALQ</sequence>
<evidence type="ECO:0000256" key="1">
    <source>
        <dbReference type="SAM" id="SignalP"/>
    </source>
</evidence>
<evidence type="ECO:0000313" key="3">
    <source>
        <dbReference type="EMBL" id="QTA88528.1"/>
    </source>
</evidence>
<evidence type="ECO:0000259" key="2">
    <source>
        <dbReference type="Pfam" id="PF13529"/>
    </source>
</evidence>
<dbReference type="InterPro" id="IPR039564">
    <property type="entry name" value="Peptidase_C39-like"/>
</dbReference>
<dbReference type="Proteomes" id="UP000663722">
    <property type="component" value="Chromosome"/>
</dbReference>
<reference evidence="3" key="1">
    <citation type="journal article" date="2021" name="Microb. Physiol.">
        <title>Proteogenomic Insights into the Physiology of Marine, Sulfate-Reducing, Filamentous Desulfonema limicola and Desulfonema magnum.</title>
        <authorList>
            <person name="Schnaars V."/>
            <person name="Wohlbrand L."/>
            <person name="Scheve S."/>
            <person name="Hinrichs C."/>
            <person name="Reinhardt R."/>
            <person name="Rabus R."/>
        </authorList>
    </citation>
    <scope>NUCLEOTIDE SEQUENCE</scope>
    <source>
        <strain evidence="3">4be13</strain>
    </source>
</reference>
<organism evidence="3 4">
    <name type="scientific">Desulfonema magnum</name>
    <dbReference type="NCBI Taxonomy" id="45655"/>
    <lineage>
        <taxon>Bacteria</taxon>
        <taxon>Pseudomonadati</taxon>
        <taxon>Thermodesulfobacteriota</taxon>
        <taxon>Desulfobacteria</taxon>
        <taxon>Desulfobacterales</taxon>
        <taxon>Desulfococcaceae</taxon>
        <taxon>Desulfonema</taxon>
    </lineage>
</organism>
<accession>A0A975GQ32</accession>
<feature type="chain" id="PRO_5038145268" evidence="1">
    <location>
        <begin position="28"/>
        <end position="395"/>
    </location>
</feature>
<feature type="domain" description="Peptidase C39-like" evidence="2">
    <location>
        <begin position="30"/>
        <end position="154"/>
    </location>
</feature>
<dbReference type="KEGG" id="dmm:dnm_045740"/>
<feature type="signal peptide" evidence="1">
    <location>
        <begin position="1"/>
        <end position="27"/>
    </location>
</feature>
<dbReference type="PROSITE" id="PS00018">
    <property type="entry name" value="EF_HAND_1"/>
    <property type="match status" value="1"/>
</dbReference>
<dbReference type="EMBL" id="CP061800">
    <property type="protein sequence ID" value="QTA88528.1"/>
    <property type="molecule type" value="Genomic_DNA"/>
</dbReference>
<proteinExistence type="predicted"/>
<keyword evidence="4" id="KW-1185">Reference proteome</keyword>
<dbReference type="Gene3D" id="3.90.70.10">
    <property type="entry name" value="Cysteine proteinases"/>
    <property type="match status" value="1"/>
</dbReference>